<organism evidence="1">
    <name type="scientific">marine metagenome</name>
    <dbReference type="NCBI Taxonomy" id="408172"/>
    <lineage>
        <taxon>unclassified sequences</taxon>
        <taxon>metagenomes</taxon>
        <taxon>ecological metagenomes</taxon>
    </lineage>
</organism>
<name>A0A383BLT3_9ZZZZ</name>
<accession>A0A383BLT3</accession>
<feature type="non-terminal residue" evidence="1">
    <location>
        <position position="1"/>
    </location>
</feature>
<feature type="non-terminal residue" evidence="1">
    <location>
        <position position="24"/>
    </location>
</feature>
<dbReference type="EMBL" id="UINC01201708">
    <property type="protein sequence ID" value="SVE21166.1"/>
    <property type="molecule type" value="Genomic_DNA"/>
</dbReference>
<proteinExistence type="predicted"/>
<sequence length="24" mass="2652">VNLIVLGFEIAQRTRSHPSLSRTG</sequence>
<dbReference type="AlphaFoldDB" id="A0A383BLT3"/>
<evidence type="ECO:0000313" key="1">
    <source>
        <dbReference type="EMBL" id="SVE21166.1"/>
    </source>
</evidence>
<protein>
    <submittedName>
        <fullName evidence="1">Uncharacterized protein</fullName>
    </submittedName>
</protein>
<gene>
    <name evidence="1" type="ORF">METZ01_LOCUS474020</name>
</gene>
<reference evidence="1" key="1">
    <citation type="submission" date="2018-05" db="EMBL/GenBank/DDBJ databases">
        <authorList>
            <person name="Lanie J.A."/>
            <person name="Ng W.-L."/>
            <person name="Kazmierczak K.M."/>
            <person name="Andrzejewski T.M."/>
            <person name="Davidsen T.M."/>
            <person name="Wayne K.J."/>
            <person name="Tettelin H."/>
            <person name="Glass J.I."/>
            <person name="Rusch D."/>
            <person name="Podicherti R."/>
            <person name="Tsui H.-C.T."/>
            <person name="Winkler M.E."/>
        </authorList>
    </citation>
    <scope>NUCLEOTIDE SEQUENCE</scope>
</reference>